<dbReference type="EMBL" id="JBBXJM010000005">
    <property type="protein sequence ID" value="KAL1407584.1"/>
    <property type="molecule type" value="Genomic_DNA"/>
</dbReference>
<evidence type="ECO:0000313" key="7">
    <source>
        <dbReference type="EMBL" id="KAL1407584.1"/>
    </source>
</evidence>
<dbReference type="InterPro" id="IPR029058">
    <property type="entry name" value="AB_hydrolase_fold"/>
</dbReference>
<evidence type="ECO:0000256" key="2">
    <source>
        <dbReference type="ARBA" id="ARBA00022670"/>
    </source>
</evidence>
<evidence type="ECO:0000256" key="5">
    <source>
        <dbReference type="ARBA" id="ARBA00023180"/>
    </source>
</evidence>
<dbReference type="Proteomes" id="UP001565368">
    <property type="component" value="Unassembled WGS sequence"/>
</dbReference>
<sequence length="539" mass="60383">MLAKLALLLLAVAADLGAARLDAATHRELLLSGRPKVGLWKALTAEKAREAAAAQLTGQKTFAAAPKPRFEAYCFDQPISHFDNKVNGTFCHRYWADASHYKEGGPVFLLDGGETSGEDRLPFLETGIAQILANATNGLAIVLEHRYYGESVPVKSFSTDDLRFLNNNEALEDSAYFIKNFKPPKSLLKLSDPDALKPKNAPWFYYGGSYAGARAAHMRVEYPDLVWGAIASSAVTHAQIDFPQYFDPIQEYADEECISAIQTSVQVIDGLLDLPGPINRAIKGLFGLEGLEDDDFAEVLTFPFGAWQAQNWNPEVSTDRWDNFCEAITSGGAGSQIGLIRIPAVVNNYANWIKKHYVSLCPVDPEECFGSHNDEAFLADDLDQTWRLWLFQVCTEWGYFMPAPEEGPSILSKRLTLEFTSKICKQAYPPGKHFVVPEWPNVADVNDRGDYNIEYSRLAFIDGDRDPWRTMTPQADWARKRKSTVDKPVHLIFDAIHHYDENGLEDHDAEPARIRDVHALEVSFISEWVAQFKESKGRK</sequence>
<comment type="caution">
    <text evidence="7">The sequence shown here is derived from an EMBL/GenBank/DDBJ whole genome shotgun (WGS) entry which is preliminary data.</text>
</comment>
<evidence type="ECO:0000256" key="6">
    <source>
        <dbReference type="SAM" id="SignalP"/>
    </source>
</evidence>
<feature type="chain" id="PRO_5045280627" evidence="6">
    <location>
        <begin position="20"/>
        <end position="539"/>
    </location>
</feature>
<dbReference type="GeneID" id="95988060"/>
<evidence type="ECO:0000256" key="4">
    <source>
        <dbReference type="ARBA" id="ARBA00022801"/>
    </source>
</evidence>
<dbReference type="GO" id="GO:0004180">
    <property type="term" value="F:carboxypeptidase activity"/>
    <property type="evidence" value="ECO:0007669"/>
    <property type="project" value="UniProtKB-KW"/>
</dbReference>
<dbReference type="PANTHER" id="PTHR11010:SF117">
    <property type="entry name" value="SERINE PROTEASE 16"/>
    <property type="match status" value="1"/>
</dbReference>
<dbReference type="Pfam" id="PF05577">
    <property type="entry name" value="Peptidase_S28"/>
    <property type="match status" value="1"/>
</dbReference>
<protein>
    <submittedName>
        <fullName evidence="7">Serine carboxypeptidase S28</fullName>
    </submittedName>
</protein>
<dbReference type="InterPro" id="IPR008758">
    <property type="entry name" value="Peptidase_S28"/>
</dbReference>
<organism evidence="7 8">
    <name type="scientific">Vanrija albida</name>
    <dbReference type="NCBI Taxonomy" id="181172"/>
    <lineage>
        <taxon>Eukaryota</taxon>
        <taxon>Fungi</taxon>
        <taxon>Dikarya</taxon>
        <taxon>Basidiomycota</taxon>
        <taxon>Agaricomycotina</taxon>
        <taxon>Tremellomycetes</taxon>
        <taxon>Trichosporonales</taxon>
        <taxon>Trichosporonaceae</taxon>
        <taxon>Vanrija</taxon>
    </lineage>
</organism>
<dbReference type="PANTHER" id="PTHR11010">
    <property type="entry name" value="PROTEASE S28 PRO-X CARBOXYPEPTIDASE-RELATED"/>
    <property type="match status" value="1"/>
</dbReference>
<evidence type="ECO:0000256" key="3">
    <source>
        <dbReference type="ARBA" id="ARBA00022729"/>
    </source>
</evidence>
<dbReference type="RefSeq" id="XP_069207528.1">
    <property type="nucleotide sequence ID" value="XM_069355457.1"/>
</dbReference>
<proteinExistence type="inferred from homology"/>
<accession>A0ABR3PYR5</accession>
<dbReference type="SUPFAM" id="SSF53474">
    <property type="entry name" value="alpha/beta-Hydrolases"/>
    <property type="match status" value="1"/>
</dbReference>
<name>A0ABR3PYR5_9TREE</name>
<keyword evidence="5" id="KW-0325">Glycoprotein</keyword>
<keyword evidence="7" id="KW-0121">Carboxypeptidase</keyword>
<keyword evidence="8" id="KW-1185">Reference proteome</keyword>
<evidence type="ECO:0000313" key="8">
    <source>
        <dbReference type="Proteomes" id="UP001565368"/>
    </source>
</evidence>
<gene>
    <name evidence="7" type="primary">MgSCP1_1</name>
    <name evidence="7" type="ORF">Q8F55_007017</name>
</gene>
<feature type="signal peptide" evidence="6">
    <location>
        <begin position="1"/>
        <end position="19"/>
    </location>
</feature>
<keyword evidence="3 6" id="KW-0732">Signal</keyword>
<dbReference type="Gene3D" id="3.40.50.1820">
    <property type="entry name" value="alpha/beta hydrolase"/>
    <property type="match status" value="2"/>
</dbReference>
<evidence type="ECO:0000256" key="1">
    <source>
        <dbReference type="ARBA" id="ARBA00011079"/>
    </source>
</evidence>
<comment type="similarity">
    <text evidence="1">Belongs to the peptidase S28 family.</text>
</comment>
<reference evidence="7 8" key="1">
    <citation type="submission" date="2023-08" db="EMBL/GenBank/DDBJ databases">
        <title>Annotated Genome Sequence of Vanrija albida AlHP1.</title>
        <authorList>
            <person name="Herzog R."/>
        </authorList>
    </citation>
    <scope>NUCLEOTIDE SEQUENCE [LARGE SCALE GENOMIC DNA]</scope>
    <source>
        <strain evidence="7 8">AlHP1</strain>
    </source>
</reference>
<keyword evidence="2" id="KW-0645">Protease</keyword>
<keyword evidence="4" id="KW-0378">Hydrolase</keyword>